<dbReference type="KEGG" id="bbis:104987440"/>
<gene>
    <name evidence="2" type="primary">LOC104987440</name>
</gene>
<dbReference type="PANTHER" id="PTHR35818">
    <property type="entry name" value="C1ORF189"/>
    <property type="match status" value="1"/>
</dbReference>
<accession>A0A6P3HC25</accession>
<dbReference type="AlphaFoldDB" id="A0A6P3HC25"/>
<reference evidence="2" key="1">
    <citation type="submission" date="2025-08" db="UniProtKB">
        <authorList>
            <consortium name="RefSeq"/>
        </authorList>
    </citation>
    <scope>IDENTIFICATION</scope>
    <source>
        <tissue evidence="2">Blood</tissue>
    </source>
</reference>
<protein>
    <submittedName>
        <fullName evidence="2">Uncharacterized protein C1orf189 homolog isoform X1</fullName>
    </submittedName>
</protein>
<keyword evidence="1" id="KW-1185">Reference proteome</keyword>
<dbReference type="PANTHER" id="PTHR35818:SF1">
    <property type="entry name" value="CILIA- AND FLAGELLA-ASSOCIATED PROTEIN 141"/>
    <property type="match status" value="1"/>
</dbReference>
<dbReference type="RefSeq" id="XP_010836664.1">
    <property type="nucleotide sequence ID" value="XM_010838362.1"/>
</dbReference>
<dbReference type="CTD" id="388701"/>
<sequence>MSMEKMGKVEEHFQRALELKKMVHRWRNSHTHCLWQITLSQRRNPYAILRMQDTMVQELALANKQLLMVSSSGLKFHPLLHYSFSHWDSQAPGLCHYTRAATLTLKPKLLFTNSLYPAAESQSGRPYSSHLVKLRLVLVPSICLWEPLSLESPVAVMSPSLYPRCLEMFVVFGVFSEKMWVCTPTEEKMGWLPLQSLVFMLLLNFKP</sequence>
<evidence type="ECO:0000313" key="1">
    <source>
        <dbReference type="Proteomes" id="UP000515208"/>
    </source>
</evidence>
<dbReference type="InterPro" id="IPR029375">
    <property type="entry name" value="CFAP141"/>
</dbReference>
<evidence type="ECO:0000313" key="2">
    <source>
        <dbReference type="RefSeq" id="XP_010836664.1"/>
    </source>
</evidence>
<proteinExistence type="predicted"/>
<name>A0A6P3HC25_BISBB</name>
<dbReference type="Proteomes" id="UP000515208">
    <property type="component" value="Unplaced"/>
</dbReference>
<dbReference type="OrthoDB" id="2122938at2759"/>
<dbReference type="Pfam" id="PF15104">
    <property type="entry name" value="CFAP141"/>
    <property type="match status" value="1"/>
</dbReference>
<organism evidence="1 2">
    <name type="scientific">Bison bison bison</name>
    <name type="common">North American plains bison</name>
    <dbReference type="NCBI Taxonomy" id="43346"/>
    <lineage>
        <taxon>Eukaryota</taxon>
        <taxon>Metazoa</taxon>
        <taxon>Chordata</taxon>
        <taxon>Craniata</taxon>
        <taxon>Vertebrata</taxon>
        <taxon>Euteleostomi</taxon>
        <taxon>Mammalia</taxon>
        <taxon>Eutheria</taxon>
        <taxon>Laurasiatheria</taxon>
        <taxon>Artiodactyla</taxon>
        <taxon>Ruminantia</taxon>
        <taxon>Pecora</taxon>
        <taxon>Bovidae</taxon>
        <taxon>Bovinae</taxon>
        <taxon>Bison</taxon>
    </lineage>
</organism>
<dbReference type="GeneID" id="104987440"/>